<keyword evidence="2" id="KW-1185">Reference proteome</keyword>
<gene>
    <name evidence="1" type="ORF">DPEC_G00178740</name>
</gene>
<name>A0ACC2GF84_DALPE</name>
<organism evidence="1 2">
    <name type="scientific">Dallia pectoralis</name>
    <name type="common">Alaska blackfish</name>
    <dbReference type="NCBI Taxonomy" id="75939"/>
    <lineage>
        <taxon>Eukaryota</taxon>
        <taxon>Metazoa</taxon>
        <taxon>Chordata</taxon>
        <taxon>Craniata</taxon>
        <taxon>Vertebrata</taxon>
        <taxon>Euteleostomi</taxon>
        <taxon>Actinopterygii</taxon>
        <taxon>Neopterygii</taxon>
        <taxon>Teleostei</taxon>
        <taxon>Protacanthopterygii</taxon>
        <taxon>Esociformes</taxon>
        <taxon>Umbridae</taxon>
        <taxon>Dallia</taxon>
    </lineage>
</organism>
<evidence type="ECO:0000313" key="1">
    <source>
        <dbReference type="EMBL" id="KAJ8002329.1"/>
    </source>
</evidence>
<dbReference type="EMBL" id="CM055741">
    <property type="protein sequence ID" value="KAJ8002329.1"/>
    <property type="molecule type" value="Genomic_DNA"/>
</dbReference>
<accession>A0ACC2GF84</accession>
<dbReference type="Proteomes" id="UP001157502">
    <property type="component" value="Chromosome 14"/>
</dbReference>
<reference evidence="1" key="1">
    <citation type="submission" date="2021-05" db="EMBL/GenBank/DDBJ databases">
        <authorList>
            <person name="Pan Q."/>
            <person name="Jouanno E."/>
            <person name="Zahm M."/>
            <person name="Klopp C."/>
            <person name="Cabau C."/>
            <person name="Louis A."/>
            <person name="Berthelot C."/>
            <person name="Parey E."/>
            <person name="Roest Crollius H."/>
            <person name="Montfort J."/>
            <person name="Robinson-Rechavi M."/>
            <person name="Bouchez O."/>
            <person name="Lampietro C."/>
            <person name="Lopez Roques C."/>
            <person name="Donnadieu C."/>
            <person name="Postlethwait J."/>
            <person name="Bobe J."/>
            <person name="Dillon D."/>
            <person name="Chandos A."/>
            <person name="von Hippel F."/>
            <person name="Guiguen Y."/>
        </authorList>
    </citation>
    <scope>NUCLEOTIDE SEQUENCE</scope>
    <source>
        <strain evidence="1">YG-Jan2019</strain>
    </source>
</reference>
<sequence length="87" mass="9454">MSVLRPNTGRAAIGLGYSRLNAITCAPELQNNGKGMLVSCSMQAPGKFLTVQELKEQQVALGQKQKTLPSSCDPMEFYPRDRQADPA</sequence>
<evidence type="ECO:0000313" key="2">
    <source>
        <dbReference type="Proteomes" id="UP001157502"/>
    </source>
</evidence>
<protein>
    <submittedName>
        <fullName evidence="1">Uncharacterized protein</fullName>
    </submittedName>
</protein>
<comment type="caution">
    <text evidence="1">The sequence shown here is derived from an EMBL/GenBank/DDBJ whole genome shotgun (WGS) entry which is preliminary data.</text>
</comment>
<proteinExistence type="predicted"/>